<dbReference type="InterPro" id="IPR035386">
    <property type="entry name" value="Arm-DNA-bind_5"/>
</dbReference>
<dbReference type="InterPro" id="IPR010998">
    <property type="entry name" value="Integrase_recombinase_N"/>
</dbReference>
<dbReference type="PROSITE" id="PS51898">
    <property type="entry name" value="TYR_RECOMBINASE"/>
    <property type="match status" value="1"/>
</dbReference>
<dbReference type="Pfam" id="PF13102">
    <property type="entry name" value="Phage_int_SAM_5"/>
    <property type="match status" value="1"/>
</dbReference>
<keyword evidence="6" id="KW-1185">Reference proteome</keyword>
<dbReference type="EMBL" id="JACSPQ010000019">
    <property type="protein sequence ID" value="MBD8003155.1"/>
    <property type="molecule type" value="Genomic_DNA"/>
</dbReference>
<feature type="domain" description="Tyr recombinase" evidence="4">
    <location>
        <begin position="243"/>
        <end position="424"/>
    </location>
</feature>
<organism evidence="5 6">
    <name type="scientific">Phocaeicola faecium</name>
    <dbReference type="NCBI Taxonomy" id="2762213"/>
    <lineage>
        <taxon>Bacteria</taxon>
        <taxon>Pseudomonadati</taxon>
        <taxon>Bacteroidota</taxon>
        <taxon>Bacteroidia</taxon>
        <taxon>Bacteroidales</taxon>
        <taxon>Bacteroidaceae</taxon>
        <taxon>Phocaeicola</taxon>
    </lineage>
</organism>
<keyword evidence="3" id="KW-0233">DNA recombination</keyword>
<evidence type="ECO:0000256" key="2">
    <source>
        <dbReference type="ARBA" id="ARBA00023125"/>
    </source>
</evidence>
<gene>
    <name evidence="5" type="ORF">H9626_13205</name>
</gene>
<dbReference type="Gene3D" id="1.10.150.130">
    <property type="match status" value="1"/>
</dbReference>
<dbReference type="Proteomes" id="UP000616346">
    <property type="component" value="Unassembled WGS sequence"/>
</dbReference>
<comment type="similarity">
    <text evidence="1">Belongs to the 'phage' integrase family.</text>
</comment>
<sequence length="424" mass="49156">MATYNFELNSKPTQKGTYVVLFRITENKKHKRIKTTIELKSPKHWNPKAQEVRKSEPNFKVMNQALKKMKDEALKAEALLEERGKGITSQSVANTIKAGKRVFSFIEFAETFAARTLEAGDYRTYTKYITFLNKLKFFINGIKPEEVPSIPQNGKKLKEFMESKRKDLLFNEITLAFLNRFKAYLKKVPNVKNPELTLHQNTISKQFDNFKSLYHKGLVELKEEGLSLKENPFDNFECETIDTNKEKLTWEEIESLKALELEEGSLLWHTRNCFMLAFYCAGMRAGDLIQLRGTNVVYENGGWRISYRMDKTATAKEILLLPEALEIITEYIDLQNRTSKYIFPLLDNNAPYAKAVTWESKEQLPYEIKKMLLQHTNSKNSLLNKYLGKLAAMAGIEKKVSMHIARHITFSYSLKTRDLQRLSA</sequence>
<comment type="caution">
    <text evidence="5">The sequence shown here is derived from an EMBL/GenBank/DDBJ whole genome shotgun (WGS) entry which is preliminary data.</text>
</comment>
<dbReference type="InterPro" id="IPR011010">
    <property type="entry name" value="DNA_brk_join_enz"/>
</dbReference>
<dbReference type="PANTHER" id="PTHR30349">
    <property type="entry name" value="PHAGE INTEGRASE-RELATED"/>
    <property type="match status" value="1"/>
</dbReference>
<accession>A0ABR8VEN0</accession>
<evidence type="ECO:0000259" key="4">
    <source>
        <dbReference type="PROSITE" id="PS51898"/>
    </source>
</evidence>
<dbReference type="InterPro" id="IPR013762">
    <property type="entry name" value="Integrase-like_cat_sf"/>
</dbReference>
<dbReference type="InterPro" id="IPR002104">
    <property type="entry name" value="Integrase_catalytic"/>
</dbReference>
<reference evidence="5 6" key="1">
    <citation type="submission" date="2020-08" db="EMBL/GenBank/DDBJ databases">
        <title>A Genomic Blueprint of the Chicken Gut Microbiome.</title>
        <authorList>
            <person name="Gilroy R."/>
            <person name="Ravi A."/>
            <person name="Getino M."/>
            <person name="Pursley I."/>
            <person name="Horton D.L."/>
            <person name="Alikhan N.-F."/>
            <person name="Baker D."/>
            <person name="Gharbi K."/>
            <person name="Hall N."/>
            <person name="Watson M."/>
            <person name="Adriaenssens E.M."/>
            <person name="Foster-Nyarko E."/>
            <person name="Jarju S."/>
            <person name="Secka A."/>
            <person name="Antonio M."/>
            <person name="Oren A."/>
            <person name="Chaudhuri R."/>
            <person name="La Ragione R.M."/>
            <person name="Hildebrand F."/>
            <person name="Pallen M.J."/>
        </authorList>
    </citation>
    <scope>NUCLEOTIDE SEQUENCE [LARGE SCALE GENOMIC DNA]</scope>
    <source>
        <strain evidence="5 6">Sa1YUN3</strain>
    </source>
</reference>
<evidence type="ECO:0000313" key="6">
    <source>
        <dbReference type="Proteomes" id="UP000616346"/>
    </source>
</evidence>
<dbReference type="SUPFAM" id="SSF56349">
    <property type="entry name" value="DNA breaking-rejoining enzymes"/>
    <property type="match status" value="1"/>
</dbReference>
<keyword evidence="2" id="KW-0238">DNA-binding</keyword>
<evidence type="ECO:0000256" key="3">
    <source>
        <dbReference type="ARBA" id="ARBA00023172"/>
    </source>
</evidence>
<name>A0ABR8VEN0_9BACT</name>
<dbReference type="InterPro" id="IPR025269">
    <property type="entry name" value="SAM-like_dom"/>
</dbReference>
<protein>
    <submittedName>
        <fullName evidence="5">Phage integrase SAM-like domain-containing protein</fullName>
    </submittedName>
</protein>
<dbReference type="PANTHER" id="PTHR30349:SF64">
    <property type="entry name" value="PROPHAGE INTEGRASE INTD-RELATED"/>
    <property type="match status" value="1"/>
</dbReference>
<evidence type="ECO:0000313" key="5">
    <source>
        <dbReference type="EMBL" id="MBD8003155.1"/>
    </source>
</evidence>
<proteinExistence type="inferred from homology"/>
<dbReference type="InterPro" id="IPR050090">
    <property type="entry name" value="Tyrosine_recombinase_XerCD"/>
</dbReference>
<dbReference type="Pfam" id="PF17293">
    <property type="entry name" value="Arm-DNA-bind_5"/>
    <property type="match status" value="1"/>
</dbReference>
<dbReference type="Pfam" id="PF00589">
    <property type="entry name" value="Phage_integrase"/>
    <property type="match status" value="1"/>
</dbReference>
<dbReference type="Gene3D" id="1.10.443.10">
    <property type="entry name" value="Intergrase catalytic core"/>
    <property type="match status" value="1"/>
</dbReference>
<evidence type="ECO:0000256" key="1">
    <source>
        <dbReference type="ARBA" id="ARBA00008857"/>
    </source>
</evidence>
<dbReference type="RefSeq" id="WP_191710781.1">
    <property type="nucleotide sequence ID" value="NZ_JACSPQ010000019.1"/>
</dbReference>